<dbReference type="Gene3D" id="3.10.20.90">
    <property type="entry name" value="Phosphatidylinositol 3-kinase Catalytic Subunit, Chain A, domain 1"/>
    <property type="match status" value="1"/>
</dbReference>
<name>A0A3P6DM95_BRAOL</name>
<feature type="region of interest" description="Disordered" evidence="1">
    <location>
        <begin position="69"/>
        <end position="88"/>
    </location>
</feature>
<sequence length="168" mass="18545">MKSIIKTADELAVLGAPVEHEDLLDIITDGLGDDYRAIVEMVNGRDIPITLDELHEKLVEREHTLLTTGVSSSASSSSTHVTVSVKGQDEEEHRVFRMRRSDKMSKVMERYNDARGAELGTYVFLSEGGSMINKDKTPDEMEIKDGDQIDAMLHQHGGFGPSSNNVLS</sequence>
<dbReference type="PANTHER" id="PTHR10562">
    <property type="entry name" value="SMALL UBIQUITIN-RELATED MODIFIER"/>
    <property type="match status" value="1"/>
</dbReference>
<feature type="compositionally biased region" description="Low complexity" evidence="1">
    <location>
        <begin position="69"/>
        <end position="85"/>
    </location>
</feature>
<dbReference type="InterPro" id="IPR029071">
    <property type="entry name" value="Ubiquitin-like_domsf"/>
</dbReference>
<evidence type="ECO:0000259" key="2">
    <source>
        <dbReference type="PROSITE" id="PS50053"/>
    </source>
</evidence>
<dbReference type="PROSITE" id="PS50053">
    <property type="entry name" value="UBIQUITIN_2"/>
    <property type="match status" value="1"/>
</dbReference>
<dbReference type="Pfam" id="PF11976">
    <property type="entry name" value="Rad60-SLD"/>
    <property type="match status" value="1"/>
</dbReference>
<feature type="domain" description="Ubiquitin-like" evidence="2">
    <location>
        <begin position="81"/>
        <end position="158"/>
    </location>
</feature>
<evidence type="ECO:0000256" key="1">
    <source>
        <dbReference type="SAM" id="MobiDB-lite"/>
    </source>
</evidence>
<evidence type="ECO:0000313" key="3">
    <source>
        <dbReference type="EMBL" id="VDD28096.1"/>
    </source>
</evidence>
<gene>
    <name evidence="3" type="ORF">BOLC9T53419H</name>
</gene>
<dbReference type="SMART" id="SM00213">
    <property type="entry name" value="UBQ"/>
    <property type="match status" value="1"/>
</dbReference>
<accession>A0A3P6DM95</accession>
<dbReference type="InterPro" id="IPR000626">
    <property type="entry name" value="Ubiquitin-like_dom"/>
</dbReference>
<dbReference type="EMBL" id="LR031875">
    <property type="protein sequence ID" value="VDD28096.1"/>
    <property type="molecule type" value="Genomic_DNA"/>
</dbReference>
<dbReference type="SUPFAM" id="SSF54236">
    <property type="entry name" value="Ubiquitin-like"/>
    <property type="match status" value="1"/>
</dbReference>
<dbReference type="InterPro" id="IPR022617">
    <property type="entry name" value="Rad60/SUMO-like_dom"/>
</dbReference>
<reference evidence="3" key="1">
    <citation type="submission" date="2018-11" db="EMBL/GenBank/DDBJ databases">
        <authorList>
            <consortium name="Genoscope - CEA"/>
            <person name="William W."/>
        </authorList>
    </citation>
    <scope>NUCLEOTIDE SEQUENCE</scope>
</reference>
<proteinExistence type="predicted"/>
<dbReference type="AlphaFoldDB" id="A0A3P6DM95"/>
<organism evidence="3">
    <name type="scientific">Brassica oleracea</name>
    <name type="common">Wild cabbage</name>
    <dbReference type="NCBI Taxonomy" id="3712"/>
    <lineage>
        <taxon>Eukaryota</taxon>
        <taxon>Viridiplantae</taxon>
        <taxon>Streptophyta</taxon>
        <taxon>Embryophyta</taxon>
        <taxon>Tracheophyta</taxon>
        <taxon>Spermatophyta</taxon>
        <taxon>Magnoliopsida</taxon>
        <taxon>eudicotyledons</taxon>
        <taxon>Gunneridae</taxon>
        <taxon>Pentapetalae</taxon>
        <taxon>rosids</taxon>
        <taxon>malvids</taxon>
        <taxon>Brassicales</taxon>
        <taxon>Brassicaceae</taxon>
        <taxon>Brassiceae</taxon>
        <taxon>Brassica</taxon>
    </lineage>
</organism>
<protein>
    <recommendedName>
        <fullName evidence="2">Ubiquitin-like domain-containing protein</fullName>
    </recommendedName>
</protein>